<proteinExistence type="predicted"/>
<evidence type="ECO:0000313" key="2">
    <source>
        <dbReference type="EMBL" id="SPM29675.1"/>
    </source>
</evidence>
<dbReference type="Proteomes" id="UP000241595">
    <property type="component" value="Unassembled WGS sequence"/>
</dbReference>
<feature type="compositionally biased region" description="Basic residues" evidence="1">
    <location>
        <begin position="501"/>
        <end position="510"/>
    </location>
</feature>
<evidence type="ECO:0000256" key="1">
    <source>
        <dbReference type="SAM" id="MobiDB-lite"/>
    </source>
</evidence>
<feature type="region of interest" description="Disordered" evidence="1">
    <location>
        <begin position="487"/>
        <end position="510"/>
    </location>
</feature>
<name>A0A2U3NDU3_9MYCO</name>
<accession>A0A2U3NDU3</accession>
<dbReference type="RefSeq" id="WP_077100424.1">
    <property type="nucleotide sequence ID" value="NZ_LT717701.1"/>
</dbReference>
<organism evidence="2 3">
    <name type="scientific">Mycobacterium terramassiliense</name>
    <dbReference type="NCBI Taxonomy" id="1841859"/>
    <lineage>
        <taxon>Bacteria</taxon>
        <taxon>Bacillati</taxon>
        <taxon>Actinomycetota</taxon>
        <taxon>Actinomycetes</taxon>
        <taxon>Mycobacteriales</taxon>
        <taxon>Mycobacteriaceae</taxon>
        <taxon>Mycobacterium</taxon>
    </lineage>
</organism>
<sequence>MPVPRKTISFGQQIAIDRAGNPYDYGGNWDPFDRKKGTDCSGCVVDELDGGINGTAMEWSRHGLCTESWRAPSHGGQANPLDGPFHTVQVANPSVFPADAAIKIALHHGPGGGMNSHMWCQIGDLRVETNGDNGTVLRDQAMAVDNPYANDWWFLPGPIVEDGTPIPHQPSGSAPAPQGEPRDTLFADVSEHQVPVTDAYTDATYSQDGIDWPYRWLSIRANDGTHRDNNFAQNYGWCKQAADDGRLKGFIVYAYWRPDWQATLATFQDQVNANGGPHPKMVAMIDVECGDGNPGCDQSAAVNGMYYGLAKWLGDARRVIGYCNLNDMRQMWQTRPEHVPMIIAGYGSNPNDPAVFKVAHQYTDGQGYGGGLPEGAPPFGNCDMNSADGLSPSQLASVLGVGDASPVAPSPLVIPSVPADYQRLIYEQLAGPVGSDGYGHGWPQLGNLTIVDYLAKYKPALDVLLTPAARSANKKAAPRIVIPAAGNGAASRPVAPANKATARKAPAKKR</sequence>
<dbReference type="AlphaFoldDB" id="A0A2U3NDU3"/>
<protein>
    <submittedName>
        <fullName evidence="2">Lysin A</fullName>
    </submittedName>
</protein>
<dbReference type="InterPro" id="IPR017853">
    <property type="entry name" value="GH"/>
</dbReference>
<feature type="region of interest" description="Disordered" evidence="1">
    <location>
        <begin position="160"/>
        <end position="183"/>
    </location>
</feature>
<evidence type="ECO:0000313" key="3">
    <source>
        <dbReference type="Proteomes" id="UP000241595"/>
    </source>
</evidence>
<dbReference type="STRING" id="1841859.GCA_900157385_03167"/>
<dbReference type="SUPFAM" id="SSF51445">
    <property type="entry name" value="(Trans)glycosidases"/>
    <property type="match status" value="1"/>
</dbReference>
<keyword evidence="3" id="KW-1185">Reference proteome</keyword>
<reference evidence="2 3" key="1">
    <citation type="submission" date="2017-01" db="EMBL/GenBank/DDBJ databases">
        <authorList>
            <consortium name="Urmite Genomes"/>
        </authorList>
    </citation>
    <scope>NUCLEOTIDE SEQUENCE [LARGE SCALE GENOMIC DNA]</scope>
    <source>
        <strain evidence="2 3">AB308</strain>
    </source>
</reference>
<gene>
    <name evidence="2" type="ORF">MTAB308_3167</name>
</gene>
<dbReference type="EMBL" id="FTRV01000013">
    <property type="protein sequence ID" value="SPM29675.1"/>
    <property type="molecule type" value="Genomic_DNA"/>
</dbReference>
<dbReference type="Gene3D" id="3.20.20.80">
    <property type="entry name" value="Glycosidases"/>
    <property type="match status" value="1"/>
</dbReference>